<organism evidence="2 3">
    <name type="scientific">Seminavis robusta</name>
    <dbReference type="NCBI Taxonomy" id="568900"/>
    <lineage>
        <taxon>Eukaryota</taxon>
        <taxon>Sar</taxon>
        <taxon>Stramenopiles</taxon>
        <taxon>Ochrophyta</taxon>
        <taxon>Bacillariophyta</taxon>
        <taxon>Bacillariophyceae</taxon>
        <taxon>Bacillariophycidae</taxon>
        <taxon>Naviculales</taxon>
        <taxon>Naviculaceae</taxon>
        <taxon>Seminavis</taxon>
    </lineage>
</organism>
<dbReference type="PANTHER" id="PTHR24111:SF0">
    <property type="entry name" value="LEUCINE-RICH REPEAT-CONTAINING PROTEIN"/>
    <property type="match status" value="1"/>
</dbReference>
<gene>
    <name evidence="2" type="ORF">SEMRO_322_G116900.1</name>
</gene>
<reference evidence="2" key="1">
    <citation type="submission" date="2020-06" db="EMBL/GenBank/DDBJ databases">
        <authorList>
            <consortium name="Plant Systems Biology data submission"/>
        </authorList>
    </citation>
    <scope>NUCLEOTIDE SEQUENCE</scope>
    <source>
        <strain evidence="2">D6</strain>
    </source>
</reference>
<comment type="caution">
    <text evidence="2">The sequence shown here is derived from an EMBL/GenBank/DDBJ whole genome shotgun (WGS) entry which is preliminary data.</text>
</comment>
<protein>
    <submittedName>
        <fullName evidence="2">Uncharacterized protein</fullName>
    </submittedName>
</protein>
<accession>A0A9N8HCJ8</accession>
<dbReference type="EMBL" id="CAICTM010000321">
    <property type="protein sequence ID" value="CAB9507822.1"/>
    <property type="molecule type" value="Genomic_DNA"/>
</dbReference>
<dbReference type="SUPFAM" id="SSF52047">
    <property type="entry name" value="RNI-like"/>
    <property type="match status" value="1"/>
</dbReference>
<dbReference type="InterPro" id="IPR032675">
    <property type="entry name" value="LRR_dom_sf"/>
</dbReference>
<evidence type="ECO:0000313" key="3">
    <source>
        <dbReference type="Proteomes" id="UP001153069"/>
    </source>
</evidence>
<evidence type="ECO:0000256" key="1">
    <source>
        <dbReference type="ARBA" id="ARBA00022737"/>
    </source>
</evidence>
<dbReference type="AlphaFoldDB" id="A0A9N8HCJ8"/>
<dbReference type="InterPro" id="IPR052201">
    <property type="entry name" value="LRR-containing_regulator"/>
</dbReference>
<keyword evidence="3" id="KW-1185">Reference proteome</keyword>
<proteinExistence type="predicted"/>
<sequence>MISDSLCVFSLDADTDLRQVEENLLESAYACQEVRVSIVEQIFFQGSRTRTDQMVSFLQTLFRVEPRIEKLTFDSGLTSFSNVLPVEVLAVALMEGKALQRIDLSYVKIQFRNDNLQWLQDNEAKSQLRQCCLDRASLLIKDHDDNPRHPPEEMTLDPLISMLLQTCPRLAWLTICCSDASGTLTEPTLESLAMAPSLRELMLRNFDLSCQNTVSFLAALQNHSQLGRLTFPTRLTLSVAWAVARYLGSPIALQDLTLTVNQFADDDDDDDDDSTMEETTTQQHILHVIANALLVNPTLQSFRLRGSAKIPANSQQIFAAMLRRNYTLQYLTIQNDTATTNCTDNIMKSRDAAYNIQLYLKLNRYGRQSLLAHEQVSRESWVDAIVEFATDLNCLFYLLQTNPSLCSDGEGRCRLPKGGIPSHK</sequence>
<dbReference type="Gene3D" id="3.80.10.10">
    <property type="entry name" value="Ribonuclease Inhibitor"/>
    <property type="match status" value="1"/>
</dbReference>
<dbReference type="PANTHER" id="PTHR24111">
    <property type="entry name" value="LEUCINE-RICH REPEAT-CONTAINING PROTEIN 34"/>
    <property type="match status" value="1"/>
</dbReference>
<dbReference type="Proteomes" id="UP001153069">
    <property type="component" value="Unassembled WGS sequence"/>
</dbReference>
<keyword evidence="1" id="KW-0677">Repeat</keyword>
<evidence type="ECO:0000313" key="2">
    <source>
        <dbReference type="EMBL" id="CAB9507822.1"/>
    </source>
</evidence>
<name>A0A9N8HCJ8_9STRA</name>